<proteinExistence type="predicted"/>
<dbReference type="OrthoDB" id="9809203at2"/>
<dbReference type="Gene3D" id="3.40.50.720">
    <property type="entry name" value="NAD(P)-binding Rossmann-like Domain"/>
    <property type="match status" value="1"/>
</dbReference>
<dbReference type="EMBL" id="RBZV01000006">
    <property type="protein sequence ID" value="RKP46935.1"/>
    <property type="molecule type" value="Genomic_DNA"/>
</dbReference>
<dbReference type="SUPFAM" id="SSF51735">
    <property type="entry name" value="NAD(P)-binding Rossmann-fold domains"/>
    <property type="match status" value="1"/>
</dbReference>
<dbReference type="InterPro" id="IPR003462">
    <property type="entry name" value="ODC_Mu_crystall"/>
</dbReference>
<organism evidence="1 2">
    <name type="scientific">Trinickia fusca</name>
    <dbReference type="NCBI Taxonomy" id="2419777"/>
    <lineage>
        <taxon>Bacteria</taxon>
        <taxon>Pseudomonadati</taxon>
        <taxon>Pseudomonadota</taxon>
        <taxon>Betaproteobacteria</taxon>
        <taxon>Burkholderiales</taxon>
        <taxon>Burkholderiaceae</taxon>
        <taxon>Trinickia</taxon>
    </lineage>
</organism>
<accession>A0A494X885</accession>
<reference evidence="1 2" key="1">
    <citation type="submission" date="2018-10" db="EMBL/GenBank/DDBJ databases">
        <title>Paraburkholderia sp. 7MK8-2, isolated from soil.</title>
        <authorList>
            <person name="Gao Z.-H."/>
            <person name="Qiu L.-H."/>
        </authorList>
    </citation>
    <scope>NUCLEOTIDE SEQUENCE [LARGE SCALE GENOMIC DNA]</scope>
    <source>
        <strain evidence="1 2">7MK8-2</strain>
    </source>
</reference>
<dbReference type="PANTHER" id="PTHR13812">
    <property type="entry name" value="KETIMINE REDUCTASE MU-CRYSTALLIN"/>
    <property type="match status" value="1"/>
</dbReference>
<comment type="caution">
    <text evidence="1">The sequence shown here is derived from an EMBL/GenBank/DDBJ whole genome shotgun (WGS) entry which is preliminary data.</text>
</comment>
<dbReference type="PIRSF" id="PIRSF001439">
    <property type="entry name" value="CryM"/>
    <property type="match status" value="1"/>
</dbReference>
<gene>
    <name evidence="1" type="ORF">D7S89_16435</name>
</gene>
<dbReference type="Proteomes" id="UP000280434">
    <property type="component" value="Unassembled WGS sequence"/>
</dbReference>
<dbReference type="AlphaFoldDB" id="A0A494X885"/>
<dbReference type="Pfam" id="PF02423">
    <property type="entry name" value="OCD_Mu_crystall"/>
    <property type="match status" value="1"/>
</dbReference>
<dbReference type="Gene3D" id="3.30.1780.10">
    <property type="entry name" value="ornithine cyclodeaminase, domain 1"/>
    <property type="match status" value="1"/>
</dbReference>
<keyword evidence="2" id="KW-1185">Reference proteome</keyword>
<dbReference type="PANTHER" id="PTHR13812:SF19">
    <property type="entry name" value="KETIMINE REDUCTASE MU-CRYSTALLIN"/>
    <property type="match status" value="1"/>
</dbReference>
<dbReference type="GO" id="GO:0005737">
    <property type="term" value="C:cytoplasm"/>
    <property type="evidence" value="ECO:0007669"/>
    <property type="project" value="TreeGrafter"/>
</dbReference>
<sequence>MPGNAQLLLLDKDVVESLLIANDVLAAVERAFELHRLRKGRVFPLIRERLETGGVFGIKAGDVQSESLLGFKAAGFWPSNRNQGGEPHQATIMLIDPATGRPLCVIDGNAITTMRTGAAGGLGLRALARPDSRRLCLFGTGVQARIQVTFALHMMPAISSVQYVTARGTADARFESHFNDRCAISHATDADDAVATSDLIITATPGGGPLFGAAAVQPGTHINCVGADTKGKRELPEGFLERVRLFVDDEAQARQIGETQWAPDVACVELGDVLGAPEKMIRHPDDITVFDMTGLALQDLTVARMLYEQAAKSNLGARIPWPW</sequence>
<evidence type="ECO:0000313" key="1">
    <source>
        <dbReference type="EMBL" id="RKP46935.1"/>
    </source>
</evidence>
<dbReference type="InterPro" id="IPR036291">
    <property type="entry name" value="NAD(P)-bd_dom_sf"/>
</dbReference>
<dbReference type="InterPro" id="IPR023401">
    <property type="entry name" value="ODC_N"/>
</dbReference>
<protein>
    <submittedName>
        <fullName evidence="1">Ornithine cyclodeaminase family protein</fullName>
    </submittedName>
</protein>
<evidence type="ECO:0000313" key="2">
    <source>
        <dbReference type="Proteomes" id="UP000280434"/>
    </source>
</evidence>
<name>A0A494X885_9BURK</name>
<dbReference type="RefSeq" id="WP_121278835.1">
    <property type="nucleotide sequence ID" value="NZ_RBZV01000006.1"/>
</dbReference>